<sequence length="194" mass="21852">MPVLANKKVCVFCGSNAGADSETRQLLKKLAEYLVENEYTLVYGGGRLGLMGMLYEEVSKRNGKVIGIIPEILEDHAIKPVGQTELIHVSDMSDRKKQMIELSDCFVVFPGGLGTMEEFFQTYSWFQLGIVQKPIILVNIDGYYNDLINFLKHSAETGFMPKENVDALIIGDDLPDLFSKASEFKYVKANKWRN</sequence>
<dbReference type="NCBIfam" id="TIGR00730">
    <property type="entry name" value="Rossman fold protein, TIGR00730 family"/>
    <property type="match status" value="1"/>
</dbReference>
<dbReference type="Pfam" id="PF03641">
    <property type="entry name" value="Lysine_decarbox"/>
    <property type="match status" value="1"/>
</dbReference>
<dbReference type="RefSeq" id="WP_046922752.1">
    <property type="nucleotide sequence ID" value="NZ_AYYL01000010.1"/>
</dbReference>
<dbReference type="PANTHER" id="PTHR31223">
    <property type="entry name" value="LOG FAMILY PROTEIN YJL055W"/>
    <property type="match status" value="1"/>
</dbReference>
<dbReference type="GO" id="GO:0005829">
    <property type="term" value="C:cytosol"/>
    <property type="evidence" value="ECO:0007669"/>
    <property type="project" value="TreeGrafter"/>
</dbReference>
<accession>A0A1I2Q8S4</accession>
<evidence type="ECO:0000256" key="2">
    <source>
        <dbReference type="RuleBase" id="RU363015"/>
    </source>
</evidence>
<dbReference type="Gene3D" id="3.40.50.450">
    <property type="match status" value="1"/>
</dbReference>
<keyword evidence="2" id="KW-0203">Cytokinin biosynthesis</keyword>
<dbReference type="Proteomes" id="UP000182635">
    <property type="component" value="Unassembled WGS sequence"/>
</dbReference>
<evidence type="ECO:0000313" key="3">
    <source>
        <dbReference type="EMBL" id="SFG24895.1"/>
    </source>
</evidence>
<dbReference type="InterPro" id="IPR031100">
    <property type="entry name" value="LOG_fam"/>
</dbReference>
<evidence type="ECO:0000256" key="1">
    <source>
        <dbReference type="ARBA" id="ARBA00006763"/>
    </source>
</evidence>
<protein>
    <recommendedName>
        <fullName evidence="2">Cytokinin riboside 5'-monophosphate phosphoribohydrolase</fullName>
        <ecNumber evidence="2">3.2.2.n1</ecNumber>
    </recommendedName>
</protein>
<name>A0A1I2Q8S4_9LACO</name>
<dbReference type="EC" id="3.2.2.n1" evidence="2"/>
<proteinExistence type="inferred from homology"/>
<dbReference type="SUPFAM" id="SSF102405">
    <property type="entry name" value="MCP/YpsA-like"/>
    <property type="match status" value="1"/>
</dbReference>
<dbReference type="PANTHER" id="PTHR31223:SF70">
    <property type="entry name" value="LOG FAMILY PROTEIN YJL055W"/>
    <property type="match status" value="1"/>
</dbReference>
<evidence type="ECO:0000313" key="4">
    <source>
        <dbReference type="Proteomes" id="UP000182635"/>
    </source>
</evidence>
<dbReference type="AlphaFoldDB" id="A0A1I2Q8S4"/>
<comment type="similarity">
    <text evidence="1 2">Belongs to the LOG family.</text>
</comment>
<keyword evidence="2" id="KW-0378">Hydrolase</keyword>
<organism evidence="3 4">
    <name type="scientific">Ligilactobacillus ruminis DSM 20403 = NBRC 102161</name>
    <dbReference type="NCBI Taxonomy" id="1423798"/>
    <lineage>
        <taxon>Bacteria</taxon>
        <taxon>Bacillati</taxon>
        <taxon>Bacillota</taxon>
        <taxon>Bacilli</taxon>
        <taxon>Lactobacillales</taxon>
        <taxon>Lactobacillaceae</taxon>
        <taxon>Ligilactobacillus</taxon>
    </lineage>
</organism>
<reference evidence="4" key="1">
    <citation type="submission" date="2016-10" db="EMBL/GenBank/DDBJ databases">
        <authorList>
            <person name="Varghese N."/>
            <person name="Submissions S."/>
        </authorList>
    </citation>
    <scope>NUCLEOTIDE SEQUENCE [LARGE SCALE GENOMIC DNA]</scope>
    <source>
        <strain evidence="4">DSM 20403</strain>
    </source>
</reference>
<dbReference type="InterPro" id="IPR005269">
    <property type="entry name" value="LOG"/>
</dbReference>
<gene>
    <name evidence="3" type="ORF">SAMN02910432_00540</name>
</gene>
<dbReference type="GO" id="GO:0009691">
    <property type="term" value="P:cytokinin biosynthetic process"/>
    <property type="evidence" value="ECO:0007669"/>
    <property type="project" value="UniProtKB-UniRule"/>
</dbReference>
<dbReference type="GO" id="GO:0016799">
    <property type="term" value="F:hydrolase activity, hydrolyzing N-glycosyl compounds"/>
    <property type="evidence" value="ECO:0007669"/>
    <property type="project" value="TreeGrafter"/>
</dbReference>
<dbReference type="EMBL" id="FOPI01000007">
    <property type="protein sequence ID" value="SFG24895.1"/>
    <property type="molecule type" value="Genomic_DNA"/>
</dbReference>
<dbReference type="OrthoDB" id="9801098at2"/>